<evidence type="ECO:0000313" key="1">
    <source>
        <dbReference type="EMBL" id="KAK3896421.1"/>
    </source>
</evidence>
<organism evidence="1 2">
    <name type="scientific">Staphylotrichum tortipilum</name>
    <dbReference type="NCBI Taxonomy" id="2831512"/>
    <lineage>
        <taxon>Eukaryota</taxon>
        <taxon>Fungi</taxon>
        <taxon>Dikarya</taxon>
        <taxon>Ascomycota</taxon>
        <taxon>Pezizomycotina</taxon>
        <taxon>Sordariomycetes</taxon>
        <taxon>Sordariomycetidae</taxon>
        <taxon>Sordariales</taxon>
        <taxon>Chaetomiaceae</taxon>
        <taxon>Staphylotrichum</taxon>
    </lineage>
</organism>
<comment type="caution">
    <text evidence="1">The sequence shown here is derived from an EMBL/GenBank/DDBJ whole genome shotgun (WGS) entry which is preliminary data.</text>
</comment>
<dbReference type="AlphaFoldDB" id="A0AAN6RNJ7"/>
<keyword evidence="2" id="KW-1185">Reference proteome</keyword>
<protein>
    <submittedName>
        <fullName evidence="1">Uncharacterized protein</fullName>
    </submittedName>
</protein>
<dbReference type="Proteomes" id="UP001303889">
    <property type="component" value="Unassembled WGS sequence"/>
</dbReference>
<sequence>MHPCLTHLEFFRRLALGPHLTPSAPPPEILCSFNTPSLHPPCPDLGFGYPVVARFGDRDKHPFTNRQLDTGEFGLGAYEGERFVHANIFGMRFPFFVAQITADDSSEAVSLWAAVNRAAGEAGTCLNTSERLNEALADAVAAEESSVGENVNEGA</sequence>
<evidence type="ECO:0000313" key="2">
    <source>
        <dbReference type="Proteomes" id="UP001303889"/>
    </source>
</evidence>
<dbReference type="EMBL" id="MU856670">
    <property type="protein sequence ID" value="KAK3896421.1"/>
    <property type="molecule type" value="Genomic_DNA"/>
</dbReference>
<reference evidence="1" key="1">
    <citation type="journal article" date="2023" name="Mol. Phylogenet. Evol.">
        <title>Genome-scale phylogeny and comparative genomics of the fungal order Sordariales.</title>
        <authorList>
            <person name="Hensen N."/>
            <person name="Bonometti L."/>
            <person name="Westerberg I."/>
            <person name="Brannstrom I.O."/>
            <person name="Guillou S."/>
            <person name="Cros-Aarteil S."/>
            <person name="Calhoun S."/>
            <person name="Haridas S."/>
            <person name="Kuo A."/>
            <person name="Mondo S."/>
            <person name="Pangilinan J."/>
            <person name="Riley R."/>
            <person name="LaButti K."/>
            <person name="Andreopoulos B."/>
            <person name="Lipzen A."/>
            <person name="Chen C."/>
            <person name="Yan M."/>
            <person name="Daum C."/>
            <person name="Ng V."/>
            <person name="Clum A."/>
            <person name="Steindorff A."/>
            <person name="Ohm R.A."/>
            <person name="Martin F."/>
            <person name="Silar P."/>
            <person name="Natvig D.O."/>
            <person name="Lalanne C."/>
            <person name="Gautier V."/>
            <person name="Ament-Velasquez S.L."/>
            <person name="Kruys A."/>
            <person name="Hutchinson M.I."/>
            <person name="Powell A.J."/>
            <person name="Barry K."/>
            <person name="Miller A.N."/>
            <person name="Grigoriev I.V."/>
            <person name="Debuchy R."/>
            <person name="Gladieux P."/>
            <person name="Hiltunen Thoren M."/>
            <person name="Johannesson H."/>
        </authorList>
    </citation>
    <scope>NUCLEOTIDE SEQUENCE</scope>
    <source>
        <strain evidence="1">CBS 103.79</strain>
    </source>
</reference>
<gene>
    <name evidence="1" type="ORF">C8A05DRAFT_40047</name>
</gene>
<name>A0AAN6RNJ7_9PEZI</name>
<accession>A0AAN6RNJ7</accession>
<proteinExistence type="predicted"/>
<reference evidence="1" key="2">
    <citation type="submission" date="2023-05" db="EMBL/GenBank/DDBJ databases">
        <authorList>
            <consortium name="Lawrence Berkeley National Laboratory"/>
            <person name="Steindorff A."/>
            <person name="Hensen N."/>
            <person name="Bonometti L."/>
            <person name="Westerberg I."/>
            <person name="Brannstrom I.O."/>
            <person name="Guillou S."/>
            <person name="Cros-Aarteil S."/>
            <person name="Calhoun S."/>
            <person name="Haridas S."/>
            <person name="Kuo A."/>
            <person name="Mondo S."/>
            <person name="Pangilinan J."/>
            <person name="Riley R."/>
            <person name="Labutti K."/>
            <person name="Andreopoulos B."/>
            <person name="Lipzen A."/>
            <person name="Chen C."/>
            <person name="Yanf M."/>
            <person name="Daum C."/>
            <person name="Ng V."/>
            <person name="Clum A."/>
            <person name="Ohm R."/>
            <person name="Martin F."/>
            <person name="Silar P."/>
            <person name="Natvig D."/>
            <person name="Lalanne C."/>
            <person name="Gautier V."/>
            <person name="Ament-Velasquez S.L."/>
            <person name="Kruys A."/>
            <person name="Hutchinson M.I."/>
            <person name="Powell A.J."/>
            <person name="Barry K."/>
            <person name="Miller A.N."/>
            <person name="Grigoriev I.V."/>
            <person name="Debuchy R."/>
            <person name="Gladieux P."/>
            <person name="Thoren M.H."/>
            <person name="Johannesson H."/>
        </authorList>
    </citation>
    <scope>NUCLEOTIDE SEQUENCE</scope>
    <source>
        <strain evidence="1">CBS 103.79</strain>
    </source>
</reference>